<evidence type="ECO:0000256" key="3">
    <source>
        <dbReference type="ARBA" id="ARBA00022670"/>
    </source>
</evidence>
<evidence type="ECO:0000256" key="1">
    <source>
        <dbReference type="ARBA" id="ARBA00001198"/>
    </source>
</evidence>
<dbReference type="InterPro" id="IPR023333">
    <property type="entry name" value="Proteasome_suB-type"/>
</dbReference>
<dbReference type="InterPro" id="IPR001353">
    <property type="entry name" value="Proteasome_sua/b"/>
</dbReference>
<dbReference type="InterPro" id="IPR016050">
    <property type="entry name" value="Proteasome_bsu_CS"/>
</dbReference>
<dbReference type="SUPFAM" id="SSF56235">
    <property type="entry name" value="N-terminal nucleophile aminohydrolases (Ntn hydrolases)"/>
    <property type="match status" value="1"/>
</dbReference>
<name>A0ABM0JJP2_APLCA</name>
<accession>A0ABM0JJP2</accession>
<reference evidence="10" key="1">
    <citation type="submission" date="2025-08" db="UniProtKB">
        <authorList>
            <consortium name="RefSeq"/>
        </authorList>
    </citation>
    <scope>IDENTIFICATION</scope>
</reference>
<dbReference type="RefSeq" id="XP_005095234.1">
    <property type="nucleotide sequence ID" value="XM_005095177.3"/>
</dbReference>
<evidence type="ECO:0000256" key="2">
    <source>
        <dbReference type="ARBA" id="ARBA00022490"/>
    </source>
</evidence>
<keyword evidence="7" id="KW-0539">Nucleus</keyword>
<feature type="domain" description="Proteasome beta subunit C-terminal" evidence="8">
    <location>
        <begin position="230"/>
        <end position="265"/>
    </location>
</feature>
<dbReference type="PANTHER" id="PTHR32194">
    <property type="entry name" value="METALLOPROTEASE TLDD"/>
    <property type="match status" value="1"/>
</dbReference>
<dbReference type="PROSITE" id="PS00854">
    <property type="entry name" value="PROTEASOME_BETA_1"/>
    <property type="match status" value="1"/>
</dbReference>
<keyword evidence="6 7" id="KW-0647">Proteasome</keyword>
<keyword evidence="9" id="KW-1185">Reference proteome</keyword>
<dbReference type="PROSITE" id="PS51476">
    <property type="entry name" value="PROTEASOME_BETA_2"/>
    <property type="match status" value="1"/>
</dbReference>
<keyword evidence="4" id="KW-0888">Threonine protease</keyword>
<dbReference type="GeneID" id="101854706"/>
<comment type="subcellular location">
    <subcellularLocation>
        <location evidence="7">Cytoplasm</location>
    </subcellularLocation>
    <subcellularLocation>
        <location evidence="7">Nucleus</location>
    </subcellularLocation>
</comment>
<sequence length="274" mass="29685">MAAPCVEPAKGGFSFENCGRNDRFKEMGLKFPTAYKTGTTIAGVIFKDGVVLGADTRATEDTVVADKNCAKIHYMADNIYCCGAGTAADTEMTTQMISADLELHRLNTGRVPRVCTANRLLKQMLFRYQGYIGAALVLGGVDVTGPSLYSIWPHGSTDKLPFVTMGSGSLAAMAMFEDRFKPNMSREEAMKLVRDGIAAGIFNDLGSGSNVDLCVITKDKVEYIRPHEIANQKGVKQGSYIYKKGTTAVLSSQVKKIDIEVVATEVKPQPMDTQ</sequence>
<comment type="subunit">
    <text evidence="7">Component of the proteasome complex.</text>
</comment>
<dbReference type="InterPro" id="IPR029055">
    <property type="entry name" value="Ntn_hydrolases_N"/>
</dbReference>
<dbReference type="Pfam" id="PF12465">
    <property type="entry name" value="Pr_beta_C"/>
    <property type="match status" value="1"/>
</dbReference>
<gene>
    <name evidence="10" type="primary">LOC101854706</name>
</gene>
<proteinExistence type="inferred from homology"/>
<dbReference type="PANTHER" id="PTHR32194:SF9">
    <property type="entry name" value="PROTEASOME SUBUNIT BETA"/>
    <property type="match status" value="1"/>
</dbReference>
<comment type="function">
    <text evidence="7">Component of the proteasome, a multicatalytic proteinase complex which is characterized by its ability to cleave peptides with Arg, Phe, Tyr, Leu, and Glu adjacent to the leaving group at neutral or slightly basic pH. The proteasome has an ATP-dependent proteolytic activity.</text>
</comment>
<dbReference type="InterPro" id="IPR024689">
    <property type="entry name" value="Proteasome_bsu_C"/>
</dbReference>
<evidence type="ECO:0000313" key="10">
    <source>
        <dbReference type="RefSeq" id="XP_005095234.1"/>
    </source>
</evidence>
<comment type="similarity">
    <text evidence="7">Belongs to the peptidase T1B family.</text>
</comment>
<evidence type="ECO:0000256" key="5">
    <source>
        <dbReference type="ARBA" id="ARBA00022801"/>
    </source>
</evidence>
<protein>
    <recommendedName>
        <fullName evidence="7">Proteasome subunit beta</fullName>
    </recommendedName>
</protein>
<dbReference type="Proteomes" id="UP000694888">
    <property type="component" value="Unplaced"/>
</dbReference>
<keyword evidence="3" id="KW-0645">Protease</keyword>
<dbReference type="Gene3D" id="3.60.20.10">
    <property type="entry name" value="Glutamine Phosphoribosylpyrophosphate, subunit 1, domain 1"/>
    <property type="match status" value="1"/>
</dbReference>
<evidence type="ECO:0000256" key="6">
    <source>
        <dbReference type="ARBA" id="ARBA00022942"/>
    </source>
</evidence>
<evidence type="ECO:0000313" key="9">
    <source>
        <dbReference type="Proteomes" id="UP000694888"/>
    </source>
</evidence>
<comment type="catalytic activity">
    <reaction evidence="1">
        <text>Cleavage of peptide bonds with very broad specificity.</text>
        <dbReference type="EC" id="3.4.25.1"/>
    </reaction>
</comment>
<evidence type="ECO:0000256" key="4">
    <source>
        <dbReference type="ARBA" id="ARBA00022698"/>
    </source>
</evidence>
<evidence type="ECO:0000256" key="7">
    <source>
        <dbReference type="RuleBase" id="RU004203"/>
    </source>
</evidence>
<keyword evidence="2 7" id="KW-0963">Cytoplasm</keyword>
<keyword evidence="5" id="KW-0378">Hydrolase</keyword>
<organism evidence="9 10">
    <name type="scientific">Aplysia californica</name>
    <name type="common">California sea hare</name>
    <dbReference type="NCBI Taxonomy" id="6500"/>
    <lineage>
        <taxon>Eukaryota</taxon>
        <taxon>Metazoa</taxon>
        <taxon>Spiralia</taxon>
        <taxon>Lophotrochozoa</taxon>
        <taxon>Mollusca</taxon>
        <taxon>Gastropoda</taxon>
        <taxon>Heterobranchia</taxon>
        <taxon>Euthyneura</taxon>
        <taxon>Tectipleura</taxon>
        <taxon>Aplysiida</taxon>
        <taxon>Aplysioidea</taxon>
        <taxon>Aplysiidae</taxon>
        <taxon>Aplysia</taxon>
    </lineage>
</organism>
<dbReference type="InterPro" id="IPR000243">
    <property type="entry name" value="Pept_T1A_subB"/>
</dbReference>
<dbReference type="PRINTS" id="PR00141">
    <property type="entry name" value="PROTEASOME"/>
</dbReference>
<evidence type="ECO:0000259" key="8">
    <source>
        <dbReference type="Pfam" id="PF12465"/>
    </source>
</evidence>
<dbReference type="Pfam" id="PF00227">
    <property type="entry name" value="Proteasome"/>
    <property type="match status" value="1"/>
</dbReference>
<dbReference type="GO" id="GO:0000502">
    <property type="term" value="C:proteasome complex"/>
    <property type="evidence" value="ECO:0007669"/>
    <property type="project" value="UniProtKB-KW"/>
</dbReference>
<dbReference type="CDD" id="cd03763">
    <property type="entry name" value="proteasome_beta_type_7"/>
    <property type="match status" value="1"/>
</dbReference>